<dbReference type="GO" id="GO:0043139">
    <property type="term" value="F:5'-3' DNA helicase activity"/>
    <property type="evidence" value="ECO:0007669"/>
    <property type="project" value="UniProtKB-UniRule"/>
</dbReference>
<evidence type="ECO:0000256" key="6">
    <source>
        <dbReference type="ARBA" id="ARBA00023125"/>
    </source>
</evidence>
<dbReference type="EMBL" id="JAACJM010000001">
    <property type="protein sequence ID" value="KAF5375262.1"/>
    <property type="molecule type" value="Genomic_DNA"/>
</dbReference>
<dbReference type="EC" id="5.6.2.3" evidence="10"/>
<keyword evidence="4 10" id="KW-0347">Helicase</keyword>
<comment type="cofactor">
    <cofactor evidence="10">
        <name>Mg(2+)</name>
        <dbReference type="ChEBI" id="CHEBI:18420"/>
    </cofactor>
</comment>
<feature type="compositionally biased region" description="Basic and acidic residues" evidence="11">
    <location>
        <begin position="435"/>
        <end position="444"/>
    </location>
</feature>
<feature type="DNA-binding region" evidence="10">
    <location>
        <begin position="522"/>
        <end position="541"/>
    </location>
</feature>
<protein>
    <recommendedName>
        <fullName evidence="10">ATP-dependent DNA helicase PIF1</fullName>
        <ecNumber evidence="10">5.6.2.3</ecNumber>
    </recommendedName>
    <alternativeName>
        <fullName evidence="10">DNA 5'-3' helicase PIF1</fullName>
    </alternativeName>
    <alternativeName>
        <fullName evidence="10">DNA repair and recombination helicase PIF1</fullName>
    </alternativeName>
</protein>
<dbReference type="InterPro" id="IPR048293">
    <property type="entry name" value="PIF1_RRM3_pfh1"/>
</dbReference>
<dbReference type="CDD" id="cd18809">
    <property type="entry name" value="SF1_C_RecD"/>
    <property type="match status" value="1"/>
</dbReference>
<evidence type="ECO:0000256" key="10">
    <source>
        <dbReference type="HAMAP-Rule" id="MF_03176"/>
    </source>
</evidence>
<dbReference type="GO" id="GO:0000723">
    <property type="term" value="P:telomere maintenance"/>
    <property type="evidence" value="ECO:0007669"/>
    <property type="project" value="InterPro"/>
</dbReference>
<dbReference type="GO" id="GO:0006281">
    <property type="term" value="P:DNA repair"/>
    <property type="evidence" value="ECO:0007669"/>
    <property type="project" value="UniProtKB-UniRule"/>
</dbReference>
<evidence type="ECO:0000256" key="2">
    <source>
        <dbReference type="ARBA" id="ARBA00022763"/>
    </source>
</evidence>
<gene>
    <name evidence="10" type="primary">PIF1</name>
    <name evidence="13" type="ORF">D9758_000092</name>
</gene>
<dbReference type="InterPro" id="IPR003593">
    <property type="entry name" value="AAA+_ATPase"/>
</dbReference>
<dbReference type="GO" id="GO:0005634">
    <property type="term" value="C:nucleus"/>
    <property type="evidence" value="ECO:0007669"/>
    <property type="project" value="UniProtKB-SubCell"/>
</dbReference>
<comment type="subcellular location">
    <subcellularLocation>
        <location evidence="10">Nucleus</location>
    </subcellularLocation>
    <subcellularLocation>
        <location evidence="10">Mitochondrion</location>
    </subcellularLocation>
</comment>
<keyword evidence="3 10" id="KW-0378">Hydrolase</keyword>
<dbReference type="GO" id="GO:0006310">
    <property type="term" value="P:DNA recombination"/>
    <property type="evidence" value="ECO:0007669"/>
    <property type="project" value="UniProtKB-UniRule"/>
</dbReference>
<comment type="subunit">
    <text evidence="10">Monomer.</text>
</comment>
<dbReference type="HAMAP" id="MF_03176">
    <property type="entry name" value="PIF1"/>
    <property type="match status" value="1"/>
</dbReference>
<dbReference type="PANTHER" id="PTHR47642:SF5">
    <property type="entry name" value="ATP-DEPENDENT DNA HELICASE"/>
    <property type="match status" value="1"/>
</dbReference>
<dbReference type="InterPro" id="IPR027417">
    <property type="entry name" value="P-loop_NTPase"/>
</dbReference>
<keyword evidence="10" id="KW-0233">DNA recombination</keyword>
<dbReference type="AlphaFoldDB" id="A0A8H5LZH5"/>
<keyword evidence="6 10" id="KW-0238">DNA-binding</keyword>
<feature type="compositionally biased region" description="Low complexity" evidence="11">
    <location>
        <begin position="67"/>
        <end position="83"/>
    </location>
</feature>
<feature type="region of interest" description="Disordered" evidence="11">
    <location>
        <begin position="424"/>
        <end position="449"/>
    </location>
</feature>
<name>A0A8H5LZH5_9AGAR</name>
<dbReference type="Proteomes" id="UP000559256">
    <property type="component" value="Unassembled WGS sequence"/>
</dbReference>
<sequence length="596" mass="65876">MASMQSRPISRPQPEIIHIHDSDSEVECLAGPAAVKLDNDSDIEILDDPSITSQPLPTTTSHPVAGPSRPIPTKSPSISTTSAPRPPSPVDNTSTAPPPEIKLSPEQNHVLERVRNGRSVFFTGSAGTGKSVLLREIIKLKGSSASSSLAITASTGIAAVNIGGTTLHSWAGIGIGEEDPKKFVGKLRGQPKMRKVWERWLNVRTLIIDEISMLDGVLFDKLEEIARSVRNSKEPFGGIQDWQLVLSGDFSQLPPVPNRNSKIEPTFAFQARSWIRCVGRAVMLSKVFRQKDQDFVDMLNDLRFGIVTDHALRTFQGLSQPRHYSDGIEPTELYSTRYEVDKANTFRLDALPDQARTFYGMDLPGQDANGRPVGQDAMNRLLERLIVPRSITLKNLQQGSLVNGSVGQVIRFSTAADALKEGVQIGGSEQNGGERNQRPEDDPAVKQNVQNGREWPVVRFINKKEVLFIPLDFTVDNAEGKVEAKRTQIPLILAWSLSIHKSQGQTLERVKVNLGKVFEKGQAYVALSRATSLSGLQVLHFDASKVRAHQTVLDWYKNNAAAEDEDMDEVDDFADDERIINEMDDEEAMMAYHDGF</sequence>
<organism evidence="13 14">
    <name type="scientific">Tetrapyrgos nigripes</name>
    <dbReference type="NCBI Taxonomy" id="182062"/>
    <lineage>
        <taxon>Eukaryota</taxon>
        <taxon>Fungi</taxon>
        <taxon>Dikarya</taxon>
        <taxon>Basidiomycota</taxon>
        <taxon>Agaricomycotina</taxon>
        <taxon>Agaricomycetes</taxon>
        <taxon>Agaricomycetidae</taxon>
        <taxon>Agaricales</taxon>
        <taxon>Marasmiineae</taxon>
        <taxon>Marasmiaceae</taxon>
        <taxon>Tetrapyrgos</taxon>
    </lineage>
</organism>
<evidence type="ECO:0000256" key="3">
    <source>
        <dbReference type="ARBA" id="ARBA00022801"/>
    </source>
</evidence>
<evidence type="ECO:0000256" key="9">
    <source>
        <dbReference type="ARBA" id="ARBA00023242"/>
    </source>
</evidence>
<dbReference type="GO" id="GO:0005524">
    <property type="term" value="F:ATP binding"/>
    <property type="evidence" value="ECO:0007669"/>
    <property type="project" value="UniProtKB-UniRule"/>
</dbReference>
<feature type="domain" description="AAA+ ATPase" evidence="12">
    <location>
        <begin position="116"/>
        <end position="314"/>
    </location>
</feature>
<comment type="catalytic activity">
    <reaction evidence="10">
        <text>ATP + H2O = ADP + phosphate + H(+)</text>
        <dbReference type="Rhea" id="RHEA:13065"/>
        <dbReference type="ChEBI" id="CHEBI:15377"/>
        <dbReference type="ChEBI" id="CHEBI:15378"/>
        <dbReference type="ChEBI" id="CHEBI:30616"/>
        <dbReference type="ChEBI" id="CHEBI:43474"/>
        <dbReference type="ChEBI" id="CHEBI:456216"/>
        <dbReference type="EC" id="5.6.2.3"/>
    </reaction>
</comment>
<keyword evidence="1 10" id="KW-0547">Nucleotide-binding</keyword>
<dbReference type="Pfam" id="PF05970">
    <property type="entry name" value="PIF1"/>
    <property type="match status" value="1"/>
</dbReference>
<keyword evidence="2 10" id="KW-0227">DNA damage</keyword>
<proteinExistence type="inferred from homology"/>
<evidence type="ECO:0000256" key="7">
    <source>
        <dbReference type="ARBA" id="ARBA00023204"/>
    </source>
</evidence>
<dbReference type="SUPFAM" id="SSF52540">
    <property type="entry name" value="P-loop containing nucleoside triphosphate hydrolases"/>
    <property type="match status" value="2"/>
</dbReference>
<dbReference type="OrthoDB" id="432234at2759"/>
<dbReference type="Gene3D" id="3.40.50.300">
    <property type="entry name" value="P-loop containing nucleotide triphosphate hydrolases"/>
    <property type="match status" value="1"/>
</dbReference>
<dbReference type="GO" id="GO:0016787">
    <property type="term" value="F:hydrolase activity"/>
    <property type="evidence" value="ECO:0007669"/>
    <property type="project" value="UniProtKB-KW"/>
</dbReference>
<keyword evidence="8 10" id="KW-0413">Isomerase</keyword>
<accession>A0A8H5LZH5</accession>
<evidence type="ECO:0000313" key="14">
    <source>
        <dbReference type="Proteomes" id="UP000559256"/>
    </source>
</evidence>
<dbReference type="SMART" id="SM00382">
    <property type="entry name" value="AAA"/>
    <property type="match status" value="1"/>
</dbReference>
<reference evidence="13 14" key="1">
    <citation type="journal article" date="2020" name="ISME J.">
        <title>Uncovering the hidden diversity of litter-decomposition mechanisms in mushroom-forming fungi.</title>
        <authorList>
            <person name="Floudas D."/>
            <person name="Bentzer J."/>
            <person name="Ahren D."/>
            <person name="Johansson T."/>
            <person name="Persson P."/>
            <person name="Tunlid A."/>
        </authorList>
    </citation>
    <scope>NUCLEOTIDE SEQUENCE [LARGE SCALE GENOMIC DNA]</scope>
    <source>
        <strain evidence="13 14">CBS 291.85</strain>
    </source>
</reference>
<evidence type="ECO:0000256" key="8">
    <source>
        <dbReference type="ARBA" id="ARBA00023235"/>
    </source>
</evidence>
<feature type="region of interest" description="Disordered" evidence="11">
    <location>
        <begin position="40"/>
        <end position="108"/>
    </location>
</feature>
<comment type="function">
    <text evidence="10">DNA-dependent ATPase and 5'-3' DNA helicase required for the maintenance of both mitochondrial and nuclear genome stability.</text>
</comment>
<feature type="compositionally biased region" description="Polar residues" evidence="11">
    <location>
        <begin position="50"/>
        <end position="62"/>
    </location>
</feature>
<keyword evidence="10" id="KW-0496">Mitochondrion</keyword>
<dbReference type="GO" id="GO:0003677">
    <property type="term" value="F:DNA binding"/>
    <property type="evidence" value="ECO:0007669"/>
    <property type="project" value="UniProtKB-KW"/>
</dbReference>
<feature type="binding site" evidence="10">
    <location>
        <begin position="124"/>
        <end position="131"/>
    </location>
    <ligand>
        <name>ATP</name>
        <dbReference type="ChEBI" id="CHEBI:30616"/>
    </ligand>
</feature>
<keyword evidence="14" id="KW-1185">Reference proteome</keyword>
<keyword evidence="5 10" id="KW-0067">ATP-binding</keyword>
<evidence type="ECO:0000256" key="11">
    <source>
        <dbReference type="SAM" id="MobiDB-lite"/>
    </source>
</evidence>
<dbReference type="GO" id="GO:0005739">
    <property type="term" value="C:mitochondrion"/>
    <property type="evidence" value="ECO:0007669"/>
    <property type="project" value="UniProtKB-SubCell"/>
</dbReference>
<keyword evidence="9 10" id="KW-0539">Nucleus</keyword>
<dbReference type="CDD" id="cd18037">
    <property type="entry name" value="DEXSc_Pif1_like"/>
    <property type="match status" value="1"/>
</dbReference>
<evidence type="ECO:0000256" key="4">
    <source>
        <dbReference type="ARBA" id="ARBA00022806"/>
    </source>
</evidence>
<comment type="similarity">
    <text evidence="10">Belongs to the helicase family. PIF1 subfamily.</text>
</comment>
<dbReference type="InterPro" id="IPR051055">
    <property type="entry name" value="PIF1_helicase"/>
</dbReference>
<evidence type="ECO:0000256" key="1">
    <source>
        <dbReference type="ARBA" id="ARBA00022741"/>
    </source>
</evidence>
<keyword evidence="7 10" id="KW-0234">DNA repair</keyword>
<dbReference type="PANTHER" id="PTHR47642">
    <property type="entry name" value="ATP-DEPENDENT DNA HELICASE"/>
    <property type="match status" value="1"/>
</dbReference>
<dbReference type="InterPro" id="IPR010285">
    <property type="entry name" value="DNA_helicase_pif1-like_DEAD"/>
</dbReference>
<evidence type="ECO:0000313" key="13">
    <source>
        <dbReference type="EMBL" id="KAF5375262.1"/>
    </source>
</evidence>
<comment type="caution">
    <text evidence="13">The sequence shown here is derived from an EMBL/GenBank/DDBJ whole genome shotgun (WGS) entry which is preliminary data.</text>
</comment>
<evidence type="ECO:0000256" key="5">
    <source>
        <dbReference type="ARBA" id="ARBA00022840"/>
    </source>
</evidence>
<evidence type="ECO:0000259" key="12">
    <source>
        <dbReference type="SMART" id="SM00382"/>
    </source>
</evidence>